<sequence>MNTHEFIAKQIDQQLQRDGFSGRVSHAVAGESLDYYLRTARFKKGAMQDLLAFAKKRAKELAKLYGEKKAS</sequence>
<accession>A0A241XEA3</accession>
<proteinExistence type="predicted"/>
<comment type="caution">
    <text evidence="1">The sequence shown here is derived from an EMBL/GenBank/DDBJ whole genome shotgun (WGS) entry which is preliminary data.</text>
</comment>
<organism evidence="1 2">
    <name type="scientific">Pseudomonas aeruginosa</name>
    <dbReference type="NCBI Taxonomy" id="287"/>
    <lineage>
        <taxon>Bacteria</taxon>
        <taxon>Pseudomonadati</taxon>
        <taxon>Pseudomonadota</taxon>
        <taxon>Gammaproteobacteria</taxon>
        <taxon>Pseudomonadales</taxon>
        <taxon>Pseudomonadaceae</taxon>
        <taxon>Pseudomonas</taxon>
    </lineage>
</organism>
<dbReference type="Proteomes" id="UP000194857">
    <property type="component" value="Unassembled WGS sequence"/>
</dbReference>
<dbReference type="AlphaFoldDB" id="A0A241XEA3"/>
<dbReference type="EMBL" id="NFFZ01000056">
    <property type="protein sequence ID" value="OTI53841.1"/>
    <property type="molecule type" value="Genomic_DNA"/>
</dbReference>
<evidence type="ECO:0000313" key="1">
    <source>
        <dbReference type="EMBL" id="OTI53841.1"/>
    </source>
</evidence>
<protein>
    <submittedName>
        <fullName evidence="1">Uncharacterized protein</fullName>
    </submittedName>
</protein>
<reference evidence="1 2" key="1">
    <citation type="submission" date="2017-05" db="EMBL/GenBank/DDBJ databases">
        <authorList>
            <person name="Song R."/>
            <person name="Chenine A.L."/>
            <person name="Ruprecht R.M."/>
        </authorList>
    </citation>
    <scope>NUCLEOTIDE SEQUENCE [LARGE SCALE GENOMIC DNA]</scope>
    <source>
        <strain evidence="1 2">S567_C10_BS</strain>
    </source>
</reference>
<evidence type="ECO:0000313" key="2">
    <source>
        <dbReference type="Proteomes" id="UP000194857"/>
    </source>
</evidence>
<dbReference type="RefSeq" id="WP_086250892.1">
    <property type="nucleotide sequence ID" value="NZ_NFFZ01000056.1"/>
</dbReference>
<gene>
    <name evidence="1" type="ORF">CAZ10_37705</name>
</gene>
<name>A0A241XEA3_PSEAI</name>